<organism evidence="4 5">
    <name type="scientific">[Myrmecia] bisecta</name>
    <dbReference type="NCBI Taxonomy" id="41462"/>
    <lineage>
        <taxon>Eukaryota</taxon>
        <taxon>Viridiplantae</taxon>
        <taxon>Chlorophyta</taxon>
        <taxon>core chlorophytes</taxon>
        <taxon>Trebouxiophyceae</taxon>
        <taxon>Trebouxiales</taxon>
        <taxon>Trebouxiaceae</taxon>
        <taxon>Myrmecia</taxon>
    </lineage>
</organism>
<feature type="signal peptide" evidence="2">
    <location>
        <begin position="1"/>
        <end position="24"/>
    </location>
</feature>
<keyword evidence="2" id="KW-0732">Signal</keyword>
<dbReference type="GO" id="GO:0003676">
    <property type="term" value="F:nucleic acid binding"/>
    <property type="evidence" value="ECO:0007669"/>
    <property type="project" value="InterPro"/>
</dbReference>
<comment type="caution">
    <text evidence="4">The sequence shown here is derived from an EMBL/GenBank/DDBJ whole genome shotgun (WGS) entry which is preliminary data.</text>
</comment>
<evidence type="ECO:0000259" key="3">
    <source>
        <dbReference type="PROSITE" id="PS50126"/>
    </source>
</evidence>
<sequence length="815" mass="87267">MKHPSRLAFFLLATYILLARSSWGQTVPPTTSSNLQATSAGQAGSAAPLPAGVPAYATFVGGFQGVNFTLDETVGGATLRLASTNLVIMDSRFAYMTAGEASLSLQRTNLTLRNVVFEYNNNTAAGAILGNNSALIVQDSTFTGNAAFQTGAIRLLGRSTFVASEVAFRSNSGSEGGAIGTSGGNTTLVARQSDFINNTATNGGALFVLNCTSAFIYSSRFVNNSAANNGGGISQDGCGGAISGSMFTGNRAQTGAGAYVTTASSFNVSDSTFQNNSVPSGAAGLQLNAVQGSIDNCLFTQNRGEKGGGVFQDGCTMPITNSIFSANSVINLGGAVTRSAGSGDISNCTFTRNSAAVLGGAIFEQQMVQSDIVACTFIGNTAPSGADITTRNSDATLVDPNNTGLTVDSVYNYQDNLDTGVTKDLKTGRRQEFEKSWRQPFNRNGAPPHARERWNPTGPPQRFQPRSPPIASEPVTDVWFKRGDVVTGKIVWANEKGARVSLLKEPRILGYMPAKQGPYLTRSSFEQVGKWSEVHEGTGPCLPVGLIRDFLIMNVPLDMSYESKGPLLSAQALDLDTLWARAVQMVEVCYEDKENFQLKIEQTNQGGLIGMLESLQAFIPYSHVPKDRDQWFSDEELAATYTGKVVEATITEVKQDFRKVVMSMTIAEHNKAVRGIKLGSLVWGEVRKINDFGCFVGLCGTKISGLLHISNISRARVERVEDCFQEGDRIRALVVGMDDGYARISLSTAELEEHEGDMIVNAVGVFENAEKQAEDYNQRLAAMNADDYNNDNYDGDYMNNGRLGAGPTDTLDWAS</sequence>
<gene>
    <name evidence="4" type="ORF">WJX72_012362</name>
</gene>
<dbReference type="SMART" id="SM00316">
    <property type="entry name" value="S1"/>
    <property type="match status" value="2"/>
</dbReference>
<dbReference type="EMBL" id="JALJOR010000008">
    <property type="protein sequence ID" value="KAK9813315.1"/>
    <property type="molecule type" value="Genomic_DNA"/>
</dbReference>
<dbReference type="Proteomes" id="UP001489004">
    <property type="component" value="Unassembled WGS sequence"/>
</dbReference>
<dbReference type="PANTHER" id="PTHR47559">
    <property type="entry name" value="OS03G0844900 PROTEIN"/>
    <property type="match status" value="1"/>
</dbReference>
<dbReference type="PROSITE" id="PS50126">
    <property type="entry name" value="S1"/>
    <property type="match status" value="1"/>
</dbReference>
<dbReference type="InterPro" id="IPR052757">
    <property type="entry name" value="Ribosomal_protein_S1"/>
</dbReference>
<dbReference type="SUPFAM" id="SSF50249">
    <property type="entry name" value="Nucleic acid-binding proteins"/>
    <property type="match status" value="1"/>
</dbReference>
<evidence type="ECO:0000256" key="2">
    <source>
        <dbReference type="SAM" id="SignalP"/>
    </source>
</evidence>
<dbReference type="InterPro" id="IPR012340">
    <property type="entry name" value="NA-bd_OB-fold"/>
</dbReference>
<dbReference type="SUPFAM" id="SSF51126">
    <property type="entry name" value="Pectin lyase-like"/>
    <property type="match status" value="1"/>
</dbReference>
<reference evidence="4 5" key="1">
    <citation type="journal article" date="2024" name="Nat. Commun.">
        <title>Phylogenomics reveals the evolutionary origins of lichenization in chlorophyte algae.</title>
        <authorList>
            <person name="Puginier C."/>
            <person name="Libourel C."/>
            <person name="Otte J."/>
            <person name="Skaloud P."/>
            <person name="Haon M."/>
            <person name="Grisel S."/>
            <person name="Petersen M."/>
            <person name="Berrin J.G."/>
            <person name="Delaux P.M."/>
            <person name="Dal Grande F."/>
            <person name="Keller J."/>
        </authorList>
    </citation>
    <scope>NUCLEOTIDE SEQUENCE [LARGE SCALE GENOMIC DNA]</scope>
    <source>
        <strain evidence="4 5">SAG 2043</strain>
    </source>
</reference>
<feature type="region of interest" description="Disordered" evidence="1">
    <location>
        <begin position="439"/>
        <end position="471"/>
    </location>
</feature>
<evidence type="ECO:0000256" key="1">
    <source>
        <dbReference type="SAM" id="MobiDB-lite"/>
    </source>
</evidence>
<evidence type="ECO:0000313" key="4">
    <source>
        <dbReference type="EMBL" id="KAK9813315.1"/>
    </source>
</evidence>
<evidence type="ECO:0000313" key="5">
    <source>
        <dbReference type="Proteomes" id="UP001489004"/>
    </source>
</evidence>
<proteinExistence type="predicted"/>
<feature type="chain" id="PRO_5043475137" description="S1 motif domain-containing protein" evidence="2">
    <location>
        <begin position="25"/>
        <end position="815"/>
    </location>
</feature>
<dbReference type="InterPro" id="IPR003029">
    <property type="entry name" value="S1_domain"/>
</dbReference>
<dbReference type="PANTHER" id="PTHR47559:SF1">
    <property type="entry name" value="OS03G0844900 PROTEIN"/>
    <property type="match status" value="1"/>
</dbReference>
<dbReference type="InterPro" id="IPR011050">
    <property type="entry name" value="Pectin_lyase_fold/virulence"/>
</dbReference>
<dbReference type="AlphaFoldDB" id="A0AAW1PU76"/>
<dbReference type="Gene3D" id="2.40.50.140">
    <property type="entry name" value="Nucleic acid-binding proteins"/>
    <property type="match status" value="1"/>
</dbReference>
<protein>
    <recommendedName>
        <fullName evidence="3">S1 motif domain-containing protein</fullName>
    </recommendedName>
</protein>
<name>A0AAW1PU76_9CHLO</name>
<dbReference type="Pfam" id="PF00575">
    <property type="entry name" value="S1"/>
    <property type="match status" value="1"/>
</dbReference>
<accession>A0AAW1PU76</accession>
<feature type="domain" description="S1 motif" evidence="3">
    <location>
        <begin position="679"/>
        <end position="749"/>
    </location>
</feature>
<keyword evidence="5" id="KW-1185">Reference proteome</keyword>